<reference evidence="2 3" key="1">
    <citation type="submission" date="2021-04" db="EMBL/GenBank/DDBJ databases">
        <authorList>
            <person name="Ivanova A."/>
        </authorList>
    </citation>
    <scope>NUCLEOTIDE SEQUENCE [LARGE SCALE GENOMIC DNA]</scope>
    <source>
        <strain evidence="2 3">G18</strain>
    </source>
</reference>
<feature type="chain" id="PRO_5047408569" evidence="1">
    <location>
        <begin position="20"/>
        <end position="273"/>
    </location>
</feature>
<sequence>MRCGLVLVALFALPLVARADEADDALAKKLGGIVRDPRQSLQGRVEAAVMIGRIGPRAGAAAGDLIAVLDRLRGTEQEPLQEAVVEALGQLGAPAKAALPVFTRLAGRTIDLDLALKQSREAILNTSDSLEVDVLIRQLLSRDASTRVRATKALADLGPTARAAVTVLEVVLGDADGDVRRGAINALNRVQPNAKPTEGYVRALAVDLRDPDANYRLLAVRALGRLGAPAAPAVPEIDALRGDPDPDVRRAAVDALNRIPIPPLPGGMTVTNP</sequence>
<dbReference type="Pfam" id="PF13646">
    <property type="entry name" value="HEAT_2"/>
    <property type="match status" value="1"/>
</dbReference>
<proteinExistence type="predicted"/>
<name>A0ABS5C4M3_9BACT</name>
<dbReference type="SUPFAM" id="SSF48371">
    <property type="entry name" value="ARM repeat"/>
    <property type="match status" value="1"/>
</dbReference>
<feature type="signal peptide" evidence="1">
    <location>
        <begin position="1"/>
        <end position="19"/>
    </location>
</feature>
<comment type="caution">
    <text evidence="2">The sequence shown here is derived from an EMBL/GenBank/DDBJ whole genome shotgun (WGS) entry which is preliminary data.</text>
</comment>
<dbReference type="EMBL" id="JAGKQQ010000002">
    <property type="protein sequence ID" value="MBP3960889.1"/>
    <property type="molecule type" value="Genomic_DNA"/>
</dbReference>
<dbReference type="PANTHER" id="PTHR12697">
    <property type="entry name" value="PBS LYASE HEAT-LIKE PROTEIN"/>
    <property type="match status" value="1"/>
</dbReference>
<dbReference type="Gene3D" id="1.25.10.10">
    <property type="entry name" value="Leucine-rich Repeat Variant"/>
    <property type="match status" value="2"/>
</dbReference>
<gene>
    <name evidence="2" type="ORF">J8F10_37180</name>
</gene>
<dbReference type="RefSeq" id="WP_210663364.1">
    <property type="nucleotide sequence ID" value="NZ_JAGKQQ010000002.1"/>
</dbReference>
<organism evidence="2 3">
    <name type="scientific">Gemmata palustris</name>
    <dbReference type="NCBI Taxonomy" id="2822762"/>
    <lineage>
        <taxon>Bacteria</taxon>
        <taxon>Pseudomonadati</taxon>
        <taxon>Planctomycetota</taxon>
        <taxon>Planctomycetia</taxon>
        <taxon>Gemmatales</taxon>
        <taxon>Gemmataceae</taxon>
        <taxon>Gemmata</taxon>
    </lineage>
</organism>
<dbReference type="Proteomes" id="UP000676565">
    <property type="component" value="Unassembled WGS sequence"/>
</dbReference>
<protein>
    <submittedName>
        <fullName evidence="2">HEAT repeat domain-containing protein</fullName>
    </submittedName>
</protein>
<dbReference type="InterPro" id="IPR011989">
    <property type="entry name" value="ARM-like"/>
</dbReference>
<accession>A0ABS5C4M3</accession>
<evidence type="ECO:0000256" key="1">
    <source>
        <dbReference type="SAM" id="SignalP"/>
    </source>
</evidence>
<keyword evidence="1" id="KW-0732">Signal</keyword>
<evidence type="ECO:0000313" key="3">
    <source>
        <dbReference type="Proteomes" id="UP000676565"/>
    </source>
</evidence>
<keyword evidence="3" id="KW-1185">Reference proteome</keyword>
<dbReference type="InterPro" id="IPR016024">
    <property type="entry name" value="ARM-type_fold"/>
</dbReference>
<evidence type="ECO:0000313" key="2">
    <source>
        <dbReference type="EMBL" id="MBP3960889.1"/>
    </source>
</evidence>
<dbReference type="PANTHER" id="PTHR12697:SF5">
    <property type="entry name" value="DEOXYHYPUSINE HYDROXYLASE"/>
    <property type="match status" value="1"/>
</dbReference>